<evidence type="ECO:0000256" key="1">
    <source>
        <dbReference type="SAM" id="Phobius"/>
    </source>
</evidence>
<keyword evidence="1" id="KW-1133">Transmembrane helix</keyword>
<proteinExistence type="predicted"/>
<evidence type="ECO:0000313" key="2">
    <source>
        <dbReference type="EMBL" id="QEC56684.1"/>
    </source>
</evidence>
<keyword evidence="1" id="KW-0472">Membrane</keyword>
<dbReference type="KEGG" id="fgg:FSB75_12515"/>
<feature type="transmembrane region" description="Helical" evidence="1">
    <location>
        <begin position="87"/>
        <end position="106"/>
    </location>
</feature>
<feature type="transmembrane region" description="Helical" evidence="1">
    <location>
        <begin position="183"/>
        <end position="205"/>
    </location>
</feature>
<accession>A0A5B8UJ24</accession>
<organism evidence="2 3">
    <name type="scientific">Flavisolibacter ginsenosidimutans</name>
    <dbReference type="NCBI Taxonomy" id="661481"/>
    <lineage>
        <taxon>Bacteria</taxon>
        <taxon>Pseudomonadati</taxon>
        <taxon>Bacteroidota</taxon>
        <taxon>Chitinophagia</taxon>
        <taxon>Chitinophagales</taxon>
        <taxon>Chitinophagaceae</taxon>
        <taxon>Flavisolibacter</taxon>
    </lineage>
</organism>
<dbReference type="AlphaFoldDB" id="A0A5B8UJ24"/>
<keyword evidence="3" id="KW-1185">Reference proteome</keyword>
<sequence length="215" mass="25163">MDFVTNAFLSLTIGIGGVIGLLRFRKIDYRYHPFLFLVWSASIQEILSIIILYRGYSNSVFYNVYSLAEALLLCWQFRRWEVLKSKLFYRVLQAGLALFWLVEWLTASRNDFLSFFIIAYSFLVVLLSITGVNQLLFQDTLPLYRNPVFLLCLCFILYFGVSALVETFWMTGLKGSKVFRLNVYALLCYINLLTNLFFALAILWMPVRLHYILQS</sequence>
<feature type="transmembrane region" description="Helical" evidence="1">
    <location>
        <begin position="6"/>
        <end position="22"/>
    </location>
</feature>
<evidence type="ECO:0000313" key="3">
    <source>
        <dbReference type="Proteomes" id="UP000321204"/>
    </source>
</evidence>
<protein>
    <submittedName>
        <fullName evidence="2">Uncharacterized protein</fullName>
    </submittedName>
</protein>
<dbReference type="RefSeq" id="WP_146787906.1">
    <property type="nucleotide sequence ID" value="NZ_BAABIO010000003.1"/>
</dbReference>
<reference evidence="2 3" key="1">
    <citation type="journal article" date="2015" name="Int. J. Syst. Evol. Microbiol.">
        <title>Flavisolibacter ginsenosidimutans sp. nov., with ginsenoside-converting activity isolated from soil used for cultivating ginseng.</title>
        <authorList>
            <person name="Zhao Y."/>
            <person name="Liu Q."/>
            <person name="Kang M.S."/>
            <person name="Jin F."/>
            <person name="Yu H."/>
            <person name="Im W.T."/>
        </authorList>
    </citation>
    <scope>NUCLEOTIDE SEQUENCE [LARGE SCALE GENOMIC DNA]</scope>
    <source>
        <strain evidence="2 3">Gsoil 636</strain>
    </source>
</reference>
<keyword evidence="1" id="KW-0812">Transmembrane</keyword>
<feature type="transmembrane region" description="Helical" evidence="1">
    <location>
        <begin position="34"/>
        <end position="53"/>
    </location>
</feature>
<dbReference type="OrthoDB" id="676531at2"/>
<feature type="transmembrane region" description="Helical" evidence="1">
    <location>
        <begin position="112"/>
        <end position="136"/>
    </location>
</feature>
<name>A0A5B8UJ24_9BACT</name>
<dbReference type="Proteomes" id="UP000321204">
    <property type="component" value="Chromosome"/>
</dbReference>
<dbReference type="EMBL" id="CP042433">
    <property type="protein sequence ID" value="QEC56684.1"/>
    <property type="molecule type" value="Genomic_DNA"/>
</dbReference>
<gene>
    <name evidence="2" type="ORF">FSB75_12515</name>
</gene>
<feature type="transmembrane region" description="Helical" evidence="1">
    <location>
        <begin position="148"/>
        <end position="171"/>
    </location>
</feature>